<protein>
    <submittedName>
        <fullName evidence="2">Uncharacterized protein</fullName>
    </submittedName>
</protein>
<name>A0A7W3LKR0_ACTNM</name>
<keyword evidence="3" id="KW-1185">Reference proteome</keyword>
<dbReference type="RefSeq" id="WP_182842366.1">
    <property type="nucleotide sequence ID" value="NZ_BAAALP010000096.1"/>
</dbReference>
<evidence type="ECO:0000313" key="2">
    <source>
        <dbReference type="EMBL" id="MBA8949862.1"/>
    </source>
</evidence>
<organism evidence="2 3">
    <name type="scientific">Actinomadura namibiensis</name>
    <dbReference type="NCBI Taxonomy" id="182080"/>
    <lineage>
        <taxon>Bacteria</taxon>
        <taxon>Bacillati</taxon>
        <taxon>Actinomycetota</taxon>
        <taxon>Actinomycetes</taxon>
        <taxon>Streptosporangiales</taxon>
        <taxon>Thermomonosporaceae</taxon>
        <taxon>Actinomadura</taxon>
    </lineage>
</organism>
<comment type="caution">
    <text evidence="2">The sequence shown here is derived from an EMBL/GenBank/DDBJ whole genome shotgun (WGS) entry which is preliminary data.</text>
</comment>
<reference evidence="2 3" key="1">
    <citation type="submission" date="2020-08" db="EMBL/GenBank/DDBJ databases">
        <title>Genomic Encyclopedia of Type Strains, Phase IV (KMG-IV): sequencing the most valuable type-strain genomes for metagenomic binning, comparative biology and taxonomic classification.</title>
        <authorList>
            <person name="Goeker M."/>
        </authorList>
    </citation>
    <scope>NUCLEOTIDE SEQUENCE [LARGE SCALE GENOMIC DNA]</scope>
    <source>
        <strain evidence="2 3">DSM 44197</strain>
    </source>
</reference>
<feature type="region of interest" description="Disordered" evidence="1">
    <location>
        <begin position="35"/>
        <end position="58"/>
    </location>
</feature>
<evidence type="ECO:0000313" key="3">
    <source>
        <dbReference type="Proteomes" id="UP000572680"/>
    </source>
</evidence>
<sequence>METVFPFASRRTEVPVDPGYGAMALVPASVECVPTASAGSPPSCPPQMTTPRGLNGAGVRRRWYGPALGKRSWRAHTSVVSHPKPQSGVVFIQSMSHVMPGE</sequence>
<dbReference type="AlphaFoldDB" id="A0A7W3LKR0"/>
<gene>
    <name evidence="2" type="ORF">HNR61_001475</name>
</gene>
<proteinExistence type="predicted"/>
<dbReference type="Proteomes" id="UP000572680">
    <property type="component" value="Unassembled WGS sequence"/>
</dbReference>
<dbReference type="EMBL" id="JACJIA010000002">
    <property type="protein sequence ID" value="MBA8949862.1"/>
    <property type="molecule type" value="Genomic_DNA"/>
</dbReference>
<evidence type="ECO:0000256" key="1">
    <source>
        <dbReference type="SAM" id="MobiDB-lite"/>
    </source>
</evidence>
<accession>A0A7W3LKR0</accession>